<sequence length="45" mass="5147">VITTCAKFGVGHLVVHRLFGYRGVVYDVDPDFQLTDEWYESVARS</sequence>
<organism evidence="2">
    <name type="scientific">marine metagenome</name>
    <dbReference type="NCBI Taxonomy" id="408172"/>
    <lineage>
        <taxon>unclassified sequences</taxon>
        <taxon>metagenomes</taxon>
        <taxon>ecological metagenomes</taxon>
    </lineage>
</organism>
<reference evidence="2" key="1">
    <citation type="submission" date="2018-05" db="EMBL/GenBank/DDBJ databases">
        <authorList>
            <person name="Lanie J.A."/>
            <person name="Ng W.-L."/>
            <person name="Kazmierczak K.M."/>
            <person name="Andrzejewski T.M."/>
            <person name="Davidsen T.M."/>
            <person name="Wayne K.J."/>
            <person name="Tettelin H."/>
            <person name="Glass J.I."/>
            <person name="Rusch D."/>
            <person name="Podicherti R."/>
            <person name="Tsui H.-C.T."/>
            <person name="Winkler M.E."/>
        </authorList>
    </citation>
    <scope>NUCLEOTIDE SEQUENCE</scope>
</reference>
<dbReference type="Pfam" id="PF08755">
    <property type="entry name" value="YccV-like"/>
    <property type="match status" value="1"/>
</dbReference>
<dbReference type="InterPro" id="IPR011722">
    <property type="entry name" value="Hemimethylated_DNA-bd_dom"/>
</dbReference>
<dbReference type="InterPro" id="IPR036623">
    <property type="entry name" value="Hemimethylated_DNA-bd_sf"/>
</dbReference>
<feature type="domain" description="Hemimethylated DNA-binding" evidence="1">
    <location>
        <begin position="6"/>
        <end position="43"/>
    </location>
</feature>
<dbReference type="Gene3D" id="2.30.30.390">
    <property type="entry name" value="Hemimethylated DNA-binding domain"/>
    <property type="match status" value="1"/>
</dbReference>
<evidence type="ECO:0000259" key="1">
    <source>
        <dbReference type="Pfam" id="PF08755"/>
    </source>
</evidence>
<feature type="non-terminal residue" evidence="2">
    <location>
        <position position="1"/>
    </location>
</feature>
<feature type="non-terminal residue" evidence="2">
    <location>
        <position position="45"/>
    </location>
</feature>
<gene>
    <name evidence="2" type="ORF">METZ01_LOCUS376107</name>
</gene>
<evidence type="ECO:0000313" key="2">
    <source>
        <dbReference type="EMBL" id="SVD23253.1"/>
    </source>
</evidence>
<accession>A0A382TMR9</accession>
<proteinExistence type="predicted"/>
<name>A0A382TMR9_9ZZZZ</name>
<dbReference type="GO" id="GO:0003677">
    <property type="term" value="F:DNA binding"/>
    <property type="evidence" value="ECO:0007669"/>
    <property type="project" value="InterPro"/>
</dbReference>
<dbReference type="AlphaFoldDB" id="A0A382TMR9"/>
<protein>
    <recommendedName>
        <fullName evidence="1">Hemimethylated DNA-binding domain-containing protein</fullName>
    </recommendedName>
</protein>
<dbReference type="NCBIfam" id="TIGR02097">
    <property type="entry name" value="yccV"/>
    <property type="match status" value="1"/>
</dbReference>
<dbReference type="SUPFAM" id="SSF141255">
    <property type="entry name" value="YccV-like"/>
    <property type="match status" value="1"/>
</dbReference>
<dbReference type="EMBL" id="UINC01137732">
    <property type="protein sequence ID" value="SVD23253.1"/>
    <property type="molecule type" value="Genomic_DNA"/>
</dbReference>